<dbReference type="InterPro" id="IPR046375">
    <property type="entry name" value="IKBKB_SDD_sf"/>
</dbReference>
<keyword evidence="5" id="KW-0808">Transferase</keyword>
<evidence type="ECO:0000256" key="7">
    <source>
        <dbReference type="ARBA" id="ARBA00022777"/>
    </source>
</evidence>
<keyword evidence="4" id="KW-0723">Serine/threonine-protein kinase</keyword>
<evidence type="ECO:0000256" key="9">
    <source>
        <dbReference type="ARBA" id="ARBA00048789"/>
    </source>
</evidence>
<dbReference type="Proteomes" id="UP000036403">
    <property type="component" value="Unassembled WGS sequence"/>
</dbReference>
<dbReference type="STRING" id="67767.A0A0J7L911"/>
<comment type="caution">
    <text evidence="11">The sequence shown here is derived from an EMBL/GenBank/DDBJ whole genome shotgun (WGS) entry which is preliminary data.</text>
</comment>
<dbReference type="GO" id="GO:0005524">
    <property type="term" value="F:ATP binding"/>
    <property type="evidence" value="ECO:0007669"/>
    <property type="project" value="UniProtKB-KW"/>
</dbReference>
<keyword evidence="8" id="KW-0067">ATP-binding</keyword>
<evidence type="ECO:0000313" key="12">
    <source>
        <dbReference type="Proteomes" id="UP000036403"/>
    </source>
</evidence>
<dbReference type="PANTHER" id="PTHR22969">
    <property type="entry name" value="IKB KINASE"/>
    <property type="match status" value="1"/>
</dbReference>
<dbReference type="PaxDb" id="67767-A0A0J7L911"/>
<dbReference type="AlphaFoldDB" id="A0A0J7L911"/>
<keyword evidence="7 11" id="KW-0418">Kinase</keyword>
<evidence type="ECO:0000313" key="11">
    <source>
        <dbReference type="EMBL" id="KMR03298.1"/>
    </source>
</evidence>
<keyword evidence="3" id="KW-0963">Cytoplasm</keyword>
<organism evidence="11 12">
    <name type="scientific">Lasius niger</name>
    <name type="common">Black garden ant</name>
    <dbReference type="NCBI Taxonomy" id="67767"/>
    <lineage>
        <taxon>Eukaryota</taxon>
        <taxon>Metazoa</taxon>
        <taxon>Ecdysozoa</taxon>
        <taxon>Arthropoda</taxon>
        <taxon>Hexapoda</taxon>
        <taxon>Insecta</taxon>
        <taxon>Pterygota</taxon>
        <taxon>Neoptera</taxon>
        <taxon>Endopterygota</taxon>
        <taxon>Hymenoptera</taxon>
        <taxon>Apocrita</taxon>
        <taxon>Aculeata</taxon>
        <taxon>Formicoidea</taxon>
        <taxon>Formicidae</taxon>
        <taxon>Formicinae</taxon>
        <taxon>Lasius</taxon>
        <taxon>Lasius</taxon>
    </lineage>
</organism>
<evidence type="ECO:0000256" key="8">
    <source>
        <dbReference type="ARBA" id="ARBA00022840"/>
    </source>
</evidence>
<keyword evidence="6" id="KW-0547">Nucleotide-binding</keyword>
<dbReference type="EC" id="2.7.11.10" evidence="2"/>
<dbReference type="GO" id="GO:0033209">
    <property type="term" value="P:tumor necrosis factor-mediated signaling pathway"/>
    <property type="evidence" value="ECO:0007669"/>
    <property type="project" value="TreeGrafter"/>
</dbReference>
<dbReference type="GO" id="GO:0008385">
    <property type="term" value="C:IkappaB kinase complex"/>
    <property type="evidence" value="ECO:0007669"/>
    <property type="project" value="TreeGrafter"/>
</dbReference>
<evidence type="ECO:0000259" key="10">
    <source>
        <dbReference type="PROSITE" id="PS50011"/>
    </source>
</evidence>
<dbReference type="PROSITE" id="PS00108">
    <property type="entry name" value="PROTEIN_KINASE_ST"/>
    <property type="match status" value="1"/>
</dbReference>
<dbReference type="InterPro" id="IPR000719">
    <property type="entry name" value="Prot_kinase_dom"/>
</dbReference>
<dbReference type="PROSITE" id="PS50011">
    <property type="entry name" value="PROTEIN_KINASE_DOM"/>
    <property type="match status" value="1"/>
</dbReference>
<comment type="catalytic activity">
    <reaction evidence="9">
        <text>L-seryl-[I-kappa-B protein] + ATP = O-phospho-L-seryl-[I-kappa-B protein] + ADP + H(+)</text>
        <dbReference type="Rhea" id="RHEA:19073"/>
        <dbReference type="Rhea" id="RHEA-COMP:13698"/>
        <dbReference type="Rhea" id="RHEA-COMP:13699"/>
        <dbReference type="ChEBI" id="CHEBI:15378"/>
        <dbReference type="ChEBI" id="CHEBI:29999"/>
        <dbReference type="ChEBI" id="CHEBI:30616"/>
        <dbReference type="ChEBI" id="CHEBI:83421"/>
        <dbReference type="ChEBI" id="CHEBI:456216"/>
        <dbReference type="EC" id="2.7.11.10"/>
    </reaction>
</comment>
<gene>
    <name evidence="11" type="ORF">RF55_791</name>
</gene>
<dbReference type="GO" id="GO:0008384">
    <property type="term" value="F:IkappaB kinase activity"/>
    <property type="evidence" value="ECO:0007669"/>
    <property type="project" value="UniProtKB-EC"/>
</dbReference>
<keyword evidence="12" id="KW-1185">Reference proteome</keyword>
<dbReference type="Pfam" id="PF00069">
    <property type="entry name" value="Pkinase"/>
    <property type="match status" value="1"/>
</dbReference>
<dbReference type="SMART" id="SM00220">
    <property type="entry name" value="S_TKc"/>
    <property type="match status" value="1"/>
</dbReference>
<accession>A0A0J7L911</accession>
<dbReference type="Gene3D" id="1.10.510.10">
    <property type="entry name" value="Transferase(Phosphotransferase) domain 1"/>
    <property type="match status" value="1"/>
</dbReference>
<dbReference type="GO" id="GO:0045944">
    <property type="term" value="P:positive regulation of transcription by RNA polymerase II"/>
    <property type="evidence" value="ECO:0007669"/>
    <property type="project" value="TreeGrafter"/>
</dbReference>
<name>A0A0J7L911_LASNI</name>
<dbReference type="InterPro" id="IPR011009">
    <property type="entry name" value="Kinase-like_dom_sf"/>
</dbReference>
<feature type="domain" description="Protein kinase" evidence="10">
    <location>
        <begin position="11"/>
        <end position="309"/>
    </location>
</feature>
<evidence type="ECO:0000256" key="1">
    <source>
        <dbReference type="ARBA" id="ARBA00004496"/>
    </source>
</evidence>
<dbReference type="Gene3D" id="1.20.1270.250">
    <property type="match status" value="1"/>
</dbReference>
<sequence>MTSDIVSSDNWKLNCILGTGGFGIVELWAHVQTGKKLAIKKCKLNYSQLTPIQQKRWVNEVDIMKRLNHPNIVRTECVPFKLSNVGENLPVLCMEYCKKGDLRKVILNQPKNCCGIIEIEAIKIMTEILSAVEYLHSHNITHRDLKPENIVLQDEKNLSYKLIDLGYAKELGETSTSASLVGTLNYVAPELLWKETYSCSVDYWSLGILFYELVTGIRPFLPTMQHTMEWMKYIQNKSYDDIYACEKEGKVIFGKDIQDPTHLSKDLQLLIEKDTNIEVKHQVLTDYNGVMLTENTASVISQTNDHIFFLFRNGCCLIEDIPKLNIPIAVEKMIIRSKDEINYETLKDYYRHAIYFATKEVNLFQLYIFALSINIDLLHQKIDAFNTNMEMTLENTKALIDQVHTIRIKYMNLGEDAIDRKKMQTYFDKVDKLVSAADQIKMQFMSLKSDNDKLRNKAQSIDCVRDLSELYDKMCDVYLEFKKESPHKTAKPQDMVKLVFAFYSTREVQLHNKNIADIISQIDKLNDGLLKLEKIFNSVTIMTKLYWKEYQLIAQSDMSPQQSNNQSLNISTTELDKVIQSEDNMIYDNLVIRYKLDNLMAEMQKKYHEMVNLDL</sequence>
<dbReference type="OrthoDB" id="267381at2759"/>
<reference evidence="11 12" key="1">
    <citation type="submission" date="2015-04" db="EMBL/GenBank/DDBJ databases">
        <title>Lasius niger genome sequencing.</title>
        <authorList>
            <person name="Konorov E.A."/>
            <person name="Nikitin M.A."/>
            <person name="Kirill M.V."/>
            <person name="Chang P."/>
        </authorList>
    </citation>
    <scope>NUCLEOTIDE SEQUENCE [LARGE SCALE GENOMIC DNA]</scope>
    <source>
        <tissue evidence="11">Whole</tissue>
    </source>
</reference>
<dbReference type="InterPro" id="IPR051180">
    <property type="entry name" value="IKK"/>
</dbReference>
<dbReference type="EMBL" id="LBMM01000241">
    <property type="protein sequence ID" value="KMR03298.1"/>
    <property type="molecule type" value="Genomic_DNA"/>
</dbReference>
<dbReference type="InterPro" id="IPR008271">
    <property type="entry name" value="Ser/Thr_kinase_AS"/>
</dbReference>
<evidence type="ECO:0000256" key="3">
    <source>
        <dbReference type="ARBA" id="ARBA00022490"/>
    </source>
</evidence>
<evidence type="ECO:0000256" key="4">
    <source>
        <dbReference type="ARBA" id="ARBA00022527"/>
    </source>
</evidence>
<proteinExistence type="predicted"/>
<comment type="subcellular location">
    <subcellularLocation>
        <location evidence="1">Cytoplasm</location>
    </subcellularLocation>
</comment>
<protein>
    <recommendedName>
        <fullName evidence="2">IkappaB kinase</fullName>
        <ecNumber evidence="2">2.7.11.10</ecNumber>
    </recommendedName>
</protein>
<evidence type="ECO:0000256" key="6">
    <source>
        <dbReference type="ARBA" id="ARBA00022741"/>
    </source>
</evidence>
<dbReference type="SUPFAM" id="SSF56112">
    <property type="entry name" value="Protein kinase-like (PK-like)"/>
    <property type="match status" value="1"/>
</dbReference>
<dbReference type="PANTHER" id="PTHR22969:SF17">
    <property type="entry name" value="INHIBITOR OF NUCLEAR FACTOR KAPPA-B KINASE SUBUNIT BETA"/>
    <property type="match status" value="1"/>
</dbReference>
<evidence type="ECO:0000256" key="5">
    <source>
        <dbReference type="ARBA" id="ARBA00022679"/>
    </source>
</evidence>
<evidence type="ECO:0000256" key="2">
    <source>
        <dbReference type="ARBA" id="ARBA00012442"/>
    </source>
</evidence>